<name>A0A166EG91_9EURY</name>
<comment type="caution">
    <text evidence="1">The sequence shown here is derived from an EMBL/GenBank/DDBJ whole genome shotgun (WGS) entry which is preliminary data.</text>
</comment>
<sequence>MNFSTKTPLYSKNKFDTRRHRTYNQYWSFKKVFCYTLMGIMSHEAVKTLREGFKLLDEMTEEERFKLLEDTCNSILGE</sequence>
<protein>
    <submittedName>
        <fullName evidence="1">Uncharacterized protein</fullName>
    </submittedName>
</protein>
<gene>
    <name evidence="1" type="ORF">MBCUT_06570</name>
</gene>
<reference evidence="1 2" key="1">
    <citation type="submission" date="2016-04" db="EMBL/GenBank/DDBJ databases">
        <title>Genome sequence of Methanobrevibacter cuticularis DSM 11139.</title>
        <authorList>
            <person name="Poehlein A."/>
            <person name="Seedorf H."/>
            <person name="Daniel R."/>
        </authorList>
    </citation>
    <scope>NUCLEOTIDE SEQUENCE [LARGE SCALE GENOMIC DNA]</scope>
    <source>
        <strain evidence="1 2">DSM 11139</strain>
    </source>
</reference>
<keyword evidence="2" id="KW-1185">Reference proteome</keyword>
<dbReference type="AlphaFoldDB" id="A0A166EG91"/>
<accession>A0A166EG91</accession>
<dbReference type="STRING" id="47311.MBCUT_06570"/>
<evidence type="ECO:0000313" key="1">
    <source>
        <dbReference type="EMBL" id="KZX16619.1"/>
    </source>
</evidence>
<organism evidence="1 2">
    <name type="scientific">Methanobrevibacter cuticularis</name>
    <dbReference type="NCBI Taxonomy" id="47311"/>
    <lineage>
        <taxon>Archaea</taxon>
        <taxon>Methanobacteriati</taxon>
        <taxon>Methanobacteriota</taxon>
        <taxon>Methanomada group</taxon>
        <taxon>Methanobacteria</taxon>
        <taxon>Methanobacteriales</taxon>
        <taxon>Methanobacteriaceae</taxon>
        <taxon>Methanobrevibacter</taxon>
    </lineage>
</organism>
<evidence type="ECO:0000313" key="2">
    <source>
        <dbReference type="Proteomes" id="UP000077275"/>
    </source>
</evidence>
<dbReference type="Proteomes" id="UP000077275">
    <property type="component" value="Unassembled WGS sequence"/>
</dbReference>
<proteinExistence type="predicted"/>
<dbReference type="PATRIC" id="fig|47311.3.peg.736"/>
<dbReference type="RefSeq" id="WP_067258885.1">
    <property type="nucleotide sequence ID" value="NZ_LWMW01000088.1"/>
</dbReference>
<dbReference type="EMBL" id="LWMW01000088">
    <property type="protein sequence ID" value="KZX16619.1"/>
    <property type="molecule type" value="Genomic_DNA"/>
</dbReference>